<feature type="compositionally biased region" description="Polar residues" evidence="4">
    <location>
        <begin position="33"/>
        <end position="42"/>
    </location>
</feature>
<sequence length="746" mass="83806">MILRPSSWMFSLLAALVLSSVFHTSLLAAENSSATESVATNQGKDELPFDQIPDPFVEKTPRNESAENRLRLTTLLTKARLQDHRGDVAGALETYQRAYRLSPGSATILQEIVRLGFLLQRNEIASRYAILLAENQMTMTTDALQRVAQYCLEDGQTERAIQLYERALALLKKEGAHTQALGIHFRLLSIYQSHDEPKMAARHASEVAKMISEPDKFELDGVVEQFTSGGLRSTFEKLGDVYLEADQPDNAVKMFAKAEEISPSPEMHLIHEAKVLAARKDWNAAQVKLDKYLAADHRVAGQEPYLLLLQVRKHLADSPEAAQQEVLERLRKLHDSSSDYAPLAYFLAQLYAEQNDWDNVIAMSAPLIEDETDADALNLLCQAYIAKSDWPALVSLLATSLDGNYNLDTISQPLEKLIADDKQWDSLTAHLKSLTPAHRPLNERIGVSRLYQLASQGDTAWTWAESAFPDLDNQEEARFLMQFGLQAFRDEQEAVAEQAFRSAIKLGLPKSQTSLFYFYLATTLEMQDKTSDALRTAKRAALLDEESALLRSRIPWTLYHAGRTEEAVKEYQTLLDKFADDYENQQTRQVIRDAKRLLSAIAGQKDDLPQATEWLEQVLDEFPDDTGAMNDLGYLWIDHEENLGRGFSMIQKAVTNEPDNYAYLDSLGWAHFRLGQYEEAVATLEHAAKLADGKDGTVLDHLGDAYLALGQKEKALASWKQATHVLQDEDDAKILSQVESKLKTNT</sequence>
<dbReference type="PANTHER" id="PTHR44186">
    <property type="match status" value="1"/>
</dbReference>
<accession>A0A2S8FAS6</accession>
<organism evidence="6 7">
    <name type="scientific">Blastopirellula marina</name>
    <dbReference type="NCBI Taxonomy" id="124"/>
    <lineage>
        <taxon>Bacteria</taxon>
        <taxon>Pseudomonadati</taxon>
        <taxon>Planctomycetota</taxon>
        <taxon>Planctomycetia</taxon>
        <taxon>Pirellulales</taxon>
        <taxon>Pirellulaceae</taxon>
        <taxon>Blastopirellula</taxon>
    </lineage>
</organism>
<name>A0A2S8FAS6_9BACT</name>
<comment type="caution">
    <text evidence="6">The sequence shown here is derived from an EMBL/GenBank/DDBJ whole genome shotgun (WGS) entry which is preliminary data.</text>
</comment>
<dbReference type="SUPFAM" id="SSF48452">
    <property type="entry name" value="TPR-like"/>
    <property type="match status" value="3"/>
</dbReference>
<gene>
    <name evidence="6" type="ORF">C5Y96_15910</name>
</gene>
<keyword evidence="5" id="KW-0732">Signal</keyword>
<protein>
    <recommendedName>
        <fullName evidence="8">Tetratricopeptide repeat-like domain-containing protein</fullName>
    </recommendedName>
</protein>
<evidence type="ECO:0008006" key="8">
    <source>
        <dbReference type="Google" id="ProtNLM"/>
    </source>
</evidence>
<feature type="region of interest" description="Disordered" evidence="4">
    <location>
        <begin position="33"/>
        <end position="64"/>
    </location>
</feature>
<dbReference type="Pfam" id="PF13176">
    <property type="entry name" value="TPR_7"/>
    <property type="match status" value="1"/>
</dbReference>
<dbReference type="InterPro" id="IPR011990">
    <property type="entry name" value="TPR-like_helical_dom_sf"/>
</dbReference>
<feature type="repeat" description="TPR" evidence="3">
    <location>
        <begin position="232"/>
        <end position="265"/>
    </location>
</feature>
<feature type="chain" id="PRO_5015523167" description="Tetratricopeptide repeat-like domain-containing protein" evidence="5">
    <location>
        <begin position="29"/>
        <end position="746"/>
    </location>
</feature>
<proteinExistence type="predicted"/>
<evidence type="ECO:0000313" key="7">
    <source>
        <dbReference type="Proteomes" id="UP000240009"/>
    </source>
</evidence>
<evidence type="ECO:0000256" key="1">
    <source>
        <dbReference type="ARBA" id="ARBA00022737"/>
    </source>
</evidence>
<keyword evidence="2 3" id="KW-0802">TPR repeat</keyword>
<evidence type="ECO:0000256" key="4">
    <source>
        <dbReference type="SAM" id="MobiDB-lite"/>
    </source>
</evidence>
<feature type="repeat" description="TPR" evidence="3">
    <location>
        <begin position="141"/>
        <end position="174"/>
    </location>
</feature>
<feature type="signal peptide" evidence="5">
    <location>
        <begin position="1"/>
        <end position="28"/>
    </location>
</feature>
<evidence type="ECO:0000256" key="5">
    <source>
        <dbReference type="SAM" id="SignalP"/>
    </source>
</evidence>
<dbReference type="Gene3D" id="1.25.40.10">
    <property type="entry name" value="Tetratricopeptide repeat domain"/>
    <property type="match status" value="4"/>
</dbReference>
<dbReference type="Proteomes" id="UP000240009">
    <property type="component" value="Unassembled WGS sequence"/>
</dbReference>
<evidence type="ECO:0000256" key="2">
    <source>
        <dbReference type="ARBA" id="ARBA00022803"/>
    </source>
</evidence>
<dbReference type="PANTHER" id="PTHR44186:SF1">
    <property type="entry name" value="BARDET-BIEDL SYNDROME 4 PROTEIN"/>
    <property type="match status" value="1"/>
</dbReference>
<evidence type="ECO:0000313" key="6">
    <source>
        <dbReference type="EMBL" id="PQO29230.1"/>
    </source>
</evidence>
<evidence type="ECO:0000256" key="3">
    <source>
        <dbReference type="PROSITE-ProRule" id="PRU00339"/>
    </source>
</evidence>
<dbReference type="PROSITE" id="PS50005">
    <property type="entry name" value="TPR"/>
    <property type="match status" value="2"/>
</dbReference>
<reference evidence="6 7" key="1">
    <citation type="submission" date="2018-02" db="EMBL/GenBank/DDBJ databases">
        <title>Comparative genomes isolates from brazilian mangrove.</title>
        <authorList>
            <person name="Araujo J.E."/>
            <person name="Taketani R.G."/>
            <person name="Silva M.C.P."/>
            <person name="Loureco M.V."/>
            <person name="Andreote F.D."/>
        </authorList>
    </citation>
    <scope>NUCLEOTIDE SEQUENCE [LARGE SCALE GENOMIC DNA]</scope>
    <source>
        <strain evidence="6 7">HEX-2 MGV</strain>
    </source>
</reference>
<keyword evidence="1" id="KW-0677">Repeat</keyword>
<dbReference type="Pfam" id="PF13181">
    <property type="entry name" value="TPR_8"/>
    <property type="match status" value="2"/>
</dbReference>
<dbReference type="EMBL" id="PUIA01000042">
    <property type="protein sequence ID" value="PQO29230.1"/>
    <property type="molecule type" value="Genomic_DNA"/>
</dbReference>
<dbReference type="SMART" id="SM00028">
    <property type="entry name" value="TPR"/>
    <property type="match status" value="8"/>
</dbReference>
<dbReference type="InterPro" id="IPR019734">
    <property type="entry name" value="TPR_rpt"/>
</dbReference>
<dbReference type="AlphaFoldDB" id="A0A2S8FAS6"/>